<dbReference type="InterPro" id="IPR002048">
    <property type="entry name" value="EF_hand_dom"/>
</dbReference>
<dbReference type="InterPro" id="IPR018247">
    <property type="entry name" value="EF_Hand_1_Ca_BS"/>
</dbReference>
<dbReference type="PROSITE" id="PS00018">
    <property type="entry name" value="EF_HAND_1"/>
    <property type="match status" value="1"/>
</dbReference>
<keyword evidence="2" id="KW-0677">Repeat</keyword>
<feature type="domain" description="EF-hand" evidence="5">
    <location>
        <begin position="946"/>
        <end position="981"/>
    </location>
</feature>
<reference evidence="6" key="1">
    <citation type="submission" date="2021-02" db="EMBL/GenBank/DDBJ databases">
        <authorList>
            <person name="Nowell W R."/>
        </authorList>
    </citation>
    <scope>NUCLEOTIDE SEQUENCE</scope>
    <source>
        <strain evidence="6">Ploen Becks lab</strain>
    </source>
</reference>
<dbReference type="InterPro" id="IPR015070">
    <property type="entry name" value="EF_hand_DJBP"/>
</dbReference>
<proteinExistence type="predicted"/>
<evidence type="ECO:0000313" key="7">
    <source>
        <dbReference type="Proteomes" id="UP000663879"/>
    </source>
</evidence>
<gene>
    <name evidence="6" type="ORF">OXX778_LOCUS4389</name>
</gene>
<dbReference type="PROSITE" id="PS50222">
    <property type="entry name" value="EF_HAND_2"/>
    <property type="match status" value="5"/>
</dbReference>
<dbReference type="OrthoDB" id="26525at2759"/>
<evidence type="ECO:0000256" key="4">
    <source>
        <dbReference type="SAM" id="MobiDB-lite"/>
    </source>
</evidence>
<dbReference type="Pfam" id="PF08976">
    <property type="entry name" value="EF-hand_11"/>
    <property type="match status" value="1"/>
</dbReference>
<dbReference type="CDD" id="cd00051">
    <property type="entry name" value="EFh"/>
    <property type="match status" value="1"/>
</dbReference>
<keyword evidence="7" id="KW-1185">Reference proteome</keyword>
<evidence type="ECO:0000259" key="5">
    <source>
        <dbReference type="PROSITE" id="PS50222"/>
    </source>
</evidence>
<name>A0A813PZ13_9BILA</name>
<sequence>MDWNDPEIFQLCHDFTDHDNLITSNQTNSNFNEQFLLNLNQNDNQHTYIQQNQQRTCDPLMNASDNFLSWDILEPDYNQIMGGYLQKGFLSTYYLIMSVMADTQPLHLPRIVHPSSRVDKDPNNLNVTARGVSRASSLGELADRYYNTNHPIRPYETSEDAFKKSKAKKESAFDSYEYNIPENVKAVYSTDPNKISMPVFEDNKLKTLNKKGSRPGSSASSISSFRSVNASQAVDIDEYYSFIKNKSKSNFHEIKMKFRNADPDGKGGVSREAFAHILASILGPSKPLSQHHFLRLVEKMGLPKTSLIKYEEFVSCLKENRTTSESSDWLDSARSTNSPITRKATQVFVILKEKSKLKTNDMVRVIPQLNGGSPGRVFKFELMNAINGMGIKMELEEFDKLWKKFDQDGTGFVKSEVFLKRLGIDLDTLKDDSMSNLNDLFKEDDPYHLNIPHPIMSDMPVNKYKVKGPKQKKNPIEKWLKKKFRNGFSKIKQSFEELDLQKTGEVRRDQFLNVLRQHGFPIENNLLDEFLERCGIRIPKNSVLISYVDFLEKFQNRSDRGIAYRFITSGDMDDDKSVSTIGKVERNLLRLFQNDFLALLQIFRKIDRNKTNTISKQEFRAAIESHFSIELTDSEFEEFVKEVPKDSDSIKYLDFMTKFDTDTSSTLFDAQSIGADEYKPRISKKREYEPILEENEDLEAPLQIKNYTGRKYKELYNIIKIAIRDRYKDVENAWSEVDTTNSNEMNKDMMYNLFRKLKLEPSITRDEIEVLWREFILKDNKKLEYWQFVRHFGYSKKSAAFQNSKIAPPKRGDNDMMLTSNKLGRDSILIRGSVQAKLILQFEILKRSFKEIDPYGTNYLLRDEFEEILRELCPELNNQEMDFIFAKYANPDGDGRINYKEFLTPYNPKKKREPPADNLKKTENLPSSRLDMNDPFIIKLRMKLSENYKDLRREFKKHDSNQSGFVNISGFKESLKYLKVNFNEDDMYTLMRRLDKDVTGMINYNKFINEFLKP</sequence>
<feature type="compositionally biased region" description="Basic and acidic residues" evidence="4">
    <location>
        <begin position="913"/>
        <end position="923"/>
    </location>
</feature>
<dbReference type="Gene3D" id="1.10.238.10">
    <property type="entry name" value="EF-hand"/>
    <property type="match status" value="7"/>
</dbReference>
<dbReference type="GO" id="GO:0005509">
    <property type="term" value="F:calcium ion binding"/>
    <property type="evidence" value="ECO:0007669"/>
    <property type="project" value="InterPro"/>
</dbReference>
<dbReference type="Proteomes" id="UP000663879">
    <property type="component" value="Unassembled WGS sequence"/>
</dbReference>
<dbReference type="PANTHER" id="PTHR20875:SF5">
    <property type="entry name" value="EF-HAND DOMAIN-CONTAINING PROTEIN"/>
    <property type="match status" value="1"/>
</dbReference>
<dbReference type="EMBL" id="CAJNOC010000426">
    <property type="protein sequence ID" value="CAF0760240.1"/>
    <property type="molecule type" value="Genomic_DNA"/>
</dbReference>
<protein>
    <recommendedName>
        <fullName evidence="5">EF-hand domain-containing protein</fullName>
    </recommendedName>
</protein>
<keyword evidence="1" id="KW-0597">Phosphoprotein</keyword>
<evidence type="ECO:0000256" key="1">
    <source>
        <dbReference type="ARBA" id="ARBA00022553"/>
    </source>
</evidence>
<evidence type="ECO:0000313" key="6">
    <source>
        <dbReference type="EMBL" id="CAF0760240.1"/>
    </source>
</evidence>
<feature type="domain" description="EF-hand" evidence="5">
    <location>
        <begin position="486"/>
        <end position="521"/>
    </location>
</feature>
<accession>A0A813PZ13</accession>
<dbReference type="Pfam" id="PF13499">
    <property type="entry name" value="EF-hand_7"/>
    <property type="match status" value="2"/>
</dbReference>
<dbReference type="SUPFAM" id="SSF47473">
    <property type="entry name" value="EF-hand"/>
    <property type="match status" value="5"/>
</dbReference>
<feature type="domain" description="EF-hand" evidence="5">
    <location>
        <begin position="594"/>
        <end position="629"/>
    </location>
</feature>
<dbReference type="AlphaFoldDB" id="A0A813PZ13"/>
<organism evidence="6 7">
    <name type="scientific">Brachionus calyciflorus</name>
    <dbReference type="NCBI Taxonomy" id="104777"/>
    <lineage>
        <taxon>Eukaryota</taxon>
        <taxon>Metazoa</taxon>
        <taxon>Spiralia</taxon>
        <taxon>Gnathifera</taxon>
        <taxon>Rotifera</taxon>
        <taxon>Eurotatoria</taxon>
        <taxon>Monogononta</taxon>
        <taxon>Pseudotrocha</taxon>
        <taxon>Ploima</taxon>
        <taxon>Brachionidae</taxon>
        <taxon>Brachionus</taxon>
    </lineage>
</organism>
<evidence type="ECO:0000256" key="3">
    <source>
        <dbReference type="ARBA" id="ARBA00022837"/>
    </source>
</evidence>
<dbReference type="SMART" id="SM00054">
    <property type="entry name" value="EFh"/>
    <property type="match status" value="7"/>
</dbReference>
<keyword evidence="3" id="KW-0106">Calcium</keyword>
<dbReference type="InterPro" id="IPR052603">
    <property type="entry name" value="EFCB6"/>
</dbReference>
<evidence type="ECO:0000256" key="2">
    <source>
        <dbReference type="ARBA" id="ARBA00022737"/>
    </source>
</evidence>
<dbReference type="PANTHER" id="PTHR20875">
    <property type="entry name" value="EF-HAND CALCIUM-BINDING DOMAIN-CONTAINING PROTEIN 6-RELATED"/>
    <property type="match status" value="1"/>
</dbReference>
<feature type="domain" description="EF-hand" evidence="5">
    <location>
        <begin position="840"/>
        <end position="875"/>
    </location>
</feature>
<dbReference type="InterPro" id="IPR011992">
    <property type="entry name" value="EF-hand-dom_pair"/>
</dbReference>
<feature type="domain" description="EF-hand" evidence="5">
    <location>
        <begin position="393"/>
        <end position="428"/>
    </location>
</feature>
<comment type="caution">
    <text evidence="6">The sequence shown here is derived from an EMBL/GenBank/DDBJ whole genome shotgun (WGS) entry which is preliminary data.</text>
</comment>
<feature type="region of interest" description="Disordered" evidence="4">
    <location>
        <begin position="906"/>
        <end position="926"/>
    </location>
</feature>